<dbReference type="SUPFAM" id="SSF57756">
    <property type="entry name" value="Retrovirus zinc finger-like domains"/>
    <property type="match status" value="1"/>
</dbReference>
<evidence type="ECO:0000256" key="1">
    <source>
        <dbReference type="PROSITE-ProRule" id="PRU00047"/>
    </source>
</evidence>
<evidence type="ECO:0000259" key="3">
    <source>
        <dbReference type="PROSITE" id="PS50158"/>
    </source>
</evidence>
<feature type="non-terminal residue" evidence="4">
    <location>
        <position position="1"/>
    </location>
</feature>
<protein>
    <recommendedName>
        <fullName evidence="3">CCHC-type domain-containing protein</fullName>
    </recommendedName>
</protein>
<keyword evidence="1" id="KW-0479">Metal-binding</keyword>
<feature type="domain" description="CCHC-type" evidence="3">
    <location>
        <begin position="87"/>
        <end position="102"/>
    </location>
</feature>
<dbReference type="Gene3D" id="4.10.60.10">
    <property type="entry name" value="Zinc finger, CCHC-type"/>
    <property type="match status" value="1"/>
</dbReference>
<dbReference type="GO" id="GO:0003676">
    <property type="term" value="F:nucleic acid binding"/>
    <property type="evidence" value="ECO:0007669"/>
    <property type="project" value="InterPro"/>
</dbReference>
<dbReference type="Proteomes" id="UP000663823">
    <property type="component" value="Unassembled WGS sequence"/>
</dbReference>
<dbReference type="AlphaFoldDB" id="A0A820G9G2"/>
<gene>
    <name evidence="4" type="ORF">OTI717_LOCUS41226</name>
</gene>
<feature type="compositionally biased region" description="Basic and acidic residues" evidence="2">
    <location>
        <begin position="116"/>
        <end position="134"/>
    </location>
</feature>
<organism evidence="4 5">
    <name type="scientific">Rotaria sordida</name>
    <dbReference type="NCBI Taxonomy" id="392033"/>
    <lineage>
        <taxon>Eukaryota</taxon>
        <taxon>Metazoa</taxon>
        <taxon>Spiralia</taxon>
        <taxon>Gnathifera</taxon>
        <taxon>Rotifera</taxon>
        <taxon>Eurotatoria</taxon>
        <taxon>Bdelloidea</taxon>
        <taxon>Philodinida</taxon>
        <taxon>Philodinidae</taxon>
        <taxon>Rotaria</taxon>
    </lineage>
</organism>
<sequence length="134" mass="15484">ERRLQYLYQTSSQKDTLNVGKSQNKVINEYAKSLLNMNAKYSSNNKTVPVQRATFNKKSRDRSFPTTNYYKQTTAEIGNIQQLESMKCYNCGMWGHVARNCPTGSTNNYQCGEGHSYSKNDKRALDRRDTDARY</sequence>
<comment type="caution">
    <text evidence="4">The sequence shown here is derived from an EMBL/GenBank/DDBJ whole genome shotgun (WGS) entry which is preliminary data.</text>
</comment>
<reference evidence="4" key="1">
    <citation type="submission" date="2021-02" db="EMBL/GenBank/DDBJ databases">
        <authorList>
            <person name="Nowell W R."/>
        </authorList>
    </citation>
    <scope>NUCLEOTIDE SEQUENCE</scope>
</reference>
<dbReference type="GO" id="GO:0008270">
    <property type="term" value="F:zinc ion binding"/>
    <property type="evidence" value="ECO:0007669"/>
    <property type="project" value="UniProtKB-KW"/>
</dbReference>
<dbReference type="InterPro" id="IPR036875">
    <property type="entry name" value="Znf_CCHC_sf"/>
</dbReference>
<accession>A0A820G9G2</accession>
<dbReference type="PROSITE" id="PS50158">
    <property type="entry name" value="ZF_CCHC"/>
    <property type="match status" value="1"/>
</dbReference>
<evidence type="ECO:0000256" key="2">
    <source>
        <dbReference type="SAM" id="MobiDB-lite"/>
    </source>
</evidence>
<dbReference type="SMART" id="SM00343">
    <property type="entry name" value="ZnF_C2HC"/>
    <property type="match status" value="1"/>
</dbReference>
<dbReference type="InterPro" id="IPR001878">
    <property type="entry name" value="Znf_CCHC"/>
</dbReference>
<keyword evidence="1" id="KW-0862">Zinc</keyword>
<proteinExistence type="predicted"/>
<keyword evidence="1" id="KW-0863">Zinc-finger</keyword>
<evidence type="ECO:0000313" key="5">
    <source>
        <dbReference type="Proteomes" id="UP000663823"/>
    </source>
</evidence>
<evidence type="ECO:0000313" key="4">
    <source>
        <dbReference type="EMBL" id="CAF4274654.1"/>
    </source>
</evidence>
<dbReference type="Pfam" id="PF00098">
    <property type="entry name" value="zf-CCHC"/>
    <property type="match status" value="1"/>
</dbReference>
<dbReference type="EMBL" id="CAJOAX010038993">
    <property type="protein sequence ID" value="CAF4274654.1"/>
    <property type="molecule type" value="Genomic_DNA"/>
</dbReference>
<feature type="region of interest" description="Disordered" evidence="2">
    <location>
        <begin position="112"/>
        <end position="134"/>
    </location>
</feature>
<name>A0A820G9G2_9BILA</name>